<gene>
    <name evidence="1" type="ORF">Q5P01_021844</name>
</gene>
<sequence>MELIDWLKHCIFVCGGDGLSIGDEPPPGERSLQGFTATKRHHAARIQTRVLQLLWGWNLFQSWFRAKRQR</sequence>
<evidence type="ECO:0000313" key="2">
    <source>
        <dbReference type="Proteomes" id="UP001187415"/>
    </source>
</evidence>
<name>A0AA88LUU3_CHASR</name>
<dbReference type="Proteomes" id="UP001187415">
    <property type="component" value="Unassembled WGS sequence"/>
</dbReference>
<dbReference type="AlphaFoldDB" id="A0AA88LUU3"/>
<reference evidence="1" key="1">
    <citation type="submission" date="2023-07" db="EMBL/GenBank/DDBJ databases">
        <title>Chromosome-level Genome Assembly of Striped Snakehead (Channa striata).</title>
        <authorList>
            <person name="Liu H."/>
        </authorList>
    </citation>
    <scope>NUCLEOTIDE SEQUENCE</scope>
    <source>
        <strain evidence="1">Gz</strain>
        <tissue evidence="1">Muscle</tissue>
    </source>
</reference>
<organism evidence="1 2">
    <name type="scientific">Channa striata</name>
    <name type="common">Snakehead murrel</name>
    <name type="synonym">Ophicephalus striatus</name>
    <dbReference type="NCBI Taxonomy" id="64152"/>
    <lineage>
        <taxon>Eukaryota</taxon>
        <taxon>Metazoa</taxon>
        <taxon>Chordata</taxon>
        <taxon>Craniata</taxon>
        <taxon>Vertebrata</taxon>
        <taxon>Euteleostomi</taxon>
        <taxon>Actinopterygii</taxon>
        <taxon>Neopterygii</taxon>
        <taxon>Teleostei</taxon>
        <taxon>Neoteleostei</taxon>
        <taxon>Acanthomorphata</taxon>
        <taxon>Anabantaria</taxon>
        <taxon>Anabantiformes</taxon>
        <taxon>Channoidei</taxon>
        <taxon>Channidae</taxon>
        <taxon>Channa</taxon>
    </lineage>
</organism>
<accession>A0AA88LUU3</accession>
<protein>
    <submittedName>
        <fullName evidence="1">Uncharacterized protein</fullName>
    </submittedName>
</protein>
<keyword evidence="2" id="KW-1185">Reference proteome</keyword>
<comment type="caution">
    <text evidence="1">The sequence shown here is derived from an EMBL/GenBank/DDBJ whole genome shotgun (WGS) entry which is preliminary data.</text>
</comment>
<dbReference type="EMBL" id="JAUPFM010000017">
    <property type="protein sequence ID" value="KAK2824669.1"/>
    <property type="molecule type" value="Genomic_DNA"/>
</dbReference>
<proteinExistence type="predicted"/>
<evidence type="ECO:0000313" key="1">
    <source>
        <dbReference type="EMBL" id="KAK2824669.1"/>
    </source>
</evidence>